<reference evidence="9" key="1">
    <citation type="journal article" date="2019" name="Gigascience">
        <title>High-coverage genomes to elucidate the evolution of penguins.</title>
        <authorList>
            <person name="Pan H."/>
            <person name="Cole T.L."/>
            <person name="Bi X."/>
            <person name="Fang M."/>
            <person name="Zhou C."/>
            <person name="Yang Z."/>
            <person name="Ksepka D.T."/>
            <person name="Hart T."/>
            <person name="Bouzat J.L."/>
            <person name="Argilla L.S."/>
            <person name="Bertelsen M.F."/>
            <person name="Boersma P.D."/>
            <person name="Bost C.A."/>
            <person name="Cherel Y."/>
            <person name="Dann P."/>
            <person name="Fiddaman S.R."/>
            <person name="Howard P."/>
            <person name="Labuschagne K."/>
            <person name="Mattern T."/>
            <person name="Miller G."/>
            <person name="Parker P."/>
            <person name="Phillips R.A."/>
            <person name="Quillfeldt P."/>
            <person name="Ryan P.G."/>
            <person name="Taylor H."/>
            <person name="Thompson D.R."/>
            <person name="Young M.J."/>
            <person name="Ellegaard M.R."/>
            <person name="Gilbert M.T.P."/>
            <person name="Sinding M.S."/>
            <person name="Pacheco G."/>
            <person name="Shepherd L.D."/>
            <person name="Tennyson A.J.D."/>
            <person name="Grosser S."/>
            <person name="Kay E."/>
            <person name="Nupen L.J."/>
            <person name="Ellenberg U."/>
            <person name="Houston D.M."/>
            <person name="Reeve A.H."/>
            <person name="Johnson K."/>
            <person name="Masello J.F."/>
            <person name="Stracke T."/>
            <person name="McKinlay B."/>
            <person name="Borboroglu P.G."/>
            <person name="Zhang D.X."/>
            <person name="Zhang G."/>
        </authorList>
    </citation>
    <scope>NUCLEOTIDE SEQUENCE</scope>
    <source>
        <strain evidence="9">KP FORT 001</strain>
    </source>
</reference>
<keyword evidence="6" id="KW-0539">Nucleus</keyword>
<dbReference type="AlphaFoldDB" id="A0A8J4KSC8"/>
<protein>
    <submittedName>
        <fullName evidence="9">Heat shock transcription factor, Y-linked</fullName>
    </submittedName>
</protein>
<gene>
    <name evidence="9" type="primary">HSFY1_3</name>
    <name evidence="10" type="synonym">HSFY1_2</name>
    <name evidence="10" type="ORF">FQA23_0001227</name>
    <name evidence="9" type="ORF">FQA23_0001228</name>
</gene>
<evidence type="ECO:0000256" key="7">
    <source>
        <dbReference type="SAM" id="MobiDB-lite"/>
    </source>
</evidence>
<evidence type="ECO:0000259" key="8">
    <source>
        <dbReference type="Pfam" id="PF00447"/>
    </source>
</evidence>
<evidence type="ECO:0000256" key="5">
    <source>
        <dbReference type="ARBA" id="ARBA00023163"/>
    </source>
</evidence>
<dbReference type="GO" id="GO:0043565">
    <property type="term" value="F:sequence-specific DNA binding"/>
    <property type="evidence" value="ECO:0007669"/>
    <property type="project" value="InterPro"/>
</dbReference>
<comment type="similarity">
    <text evidence="2">Belongs to the HSF family.</text>
</comment>
<evidence type="ECO:0000256" key="2">
    <source>
        <dbReference type="ARBA" id="ARBA00006403"/>
    </source>
</evidence>
<feature type="region of interest" description="Disordered" evidence="7">
    <location>
        <begin position="1"/>
        <end position="53"/>
    </location>
</feature>
<dbReference type="FunFam" id="1.10.10.10:FF:000349">
    <property type="entry name" value="Heat shock transcription factor, Y-linked"/>
    <property type="match status" value="1"/>
</dbReference>
<evidence type="ECO:0000313" key="10">
    <source>
        <dbReference type="EMBL" id="KAF1665247.1"/>
    </source>
</evidence>
<dbReference type="SUPFAM" id="SSF46785">
    <property type="entry name" value="Winged helix' DNA-binding domain"/>
    <property type="match status" value="1"/>
</dbReference>
<sequence length="245" mass="27081">MAGSFSQAVKKVVKMEPPSPETSWASDPEEPGWWVASTSPDHPGGDRGTSWHAAAGPLPGENAFQGLPDESWAPIIRFHFWEEISANTKPSSACLFLQKLWKIVGSHRFQSIWWGDDGNCVVIAEKLFRKEVLGRRGPLKIFETESMRGFILQLNLHGFCRMEGDALVSASIEELQAVAAAGSALGKLLFYYSPFFRRDYPNLLRMCTQSAGERKSAPAASPLGPTMKKDHLRRRRPDAQPAVGA</sequence>
<evidence type="ECO:0000256" key="6">
    <source>
        <dbReference type="ARBA" id="ARBA00023242"/>
    </source>
</evidence>
<proteinExistence type="inferred from homology"/>
<comment type="subcellular location">
    <subcellularLocation>
        <location evidence="1">Nucleus</location>
    </subcellularLocation>
</comment>
<keyword evidence="3" id="KW-0805">Transcription regulation</keyword>
<dbReference type="GO" id="GO:0003700">
    <property type="term" value="F:DNA-binding transcription factor activity"/>
    <property type="evidence" value="ECO:0007669"/>
    <property type="project" value="InterPro"/>
</dbReference>
<evidence type="ECO:0000256" key="3">
    <source>
        <dbReference type="ARBA" id="ARBA00023015"/>
    </source>
</evidence>
<keyword evidence="5" id="KW-0804">Transcription</keyword>
<keyword evidence="11" id="KW-1185">Reference proteome</keyword>
<comment type="caution">
    <text evidence="9">The sequence shown here is derived from an EMBL/GenBank/DDBJ whole genome shotgun (WGS) entry which is preliminary data.</text>
</comment>
<accession>A0A8J4KSC8</accession>
<dbReference type="Gene3D" id="1.10.10.10">
    <property type="entry name" value="Winged helix-like DNA-binding domain superfamily/Winged helix DNA-binding domain"/>
    <property type="match status" value="1"/>
</dbReference>
<feature type="region of interest" description="Disordered" evidence="7">
    <location>
        <begin position="212"/>
        <end position="245"/>
    </location>
</feature>
<dbReference type="InterPro" id="IPR000232">
    <property type="entry name" value="HSF_DNA-bd"/>
</dbReference>
<dbReference type="InterPro" id="IPR036388">
    <property type="entry name" value="WH-like_DNA-bd_sf"/>
</dbReference>
<evidence type="ECO:0000313" key="9">
    <source>
        <dbReference type="EMBL" id="KAF1648206.1"/>
    </source>
</evidence>
<evidence type="ECO:0000256" key="4">
    <source>
        <dbReference type="ARBA" id="ARBA00023125"/>
    </source>
</evidence>
<dbReference type="Pfam" id="PF00447">
    <property type="entry name" value="HSF_DNA-bind"/>
    <property type="match status" value="1"/>
</dbReference>
<feature type="non-terminal residue" evidence="9">
    <location>
        <position position="1"/>
    </location>
</feature>
<keyword evidence="9" id="KW-0346">Stress response</keyword>
<dbReference type="GO" id="GO:0005634">
    <property type="term" value="C:nucleus"/>
    <property type="evidence" value="ECO:0007669"/>
    <property type="project" value="UniProtKB-SubCell"/>
</dbReference>
<organism evidence="9 11">
    <name type="scientific">Aptenodytes patagonicus</name>
    <name type="common">King penguin</name>
    <dbReference type="NCBI Taxonomy" id="9234"/>
    <lineage>
        <taxon>Eukaryota</taxon>
        <taxon>Metazoa</taxon>
        <taxon>Chordata</taxon>
        <taxon>Craniata</taxon>
        <taxon>Vertebrata</taxon>
        <taxon>Euteleostomi</taxon>
        <taxon>Archelosauria</taxon>
        <taxon>Archosauria</taxon>
        <taxon>Dinosauria</taxon>
        <taxon>Saurischia</taxon>
        <taxon>Theropoda</taxon>
        <taxon>Coelurosauria</taxon>
        <taxon>Aves</taxon>
        <taxon>Neognathae</taxon>
        <taxon>Neoaves</taxon>
        <taxon>Aequornithes</taxon>
        <taxon>Sphenisciformes</taxon>
        <taxon>Spheniscidae</taxon>
        <taxon>Aptenodytes</taxon>
    </lineage>
</organism>
<keyword evidence="4" id="KW-0238">DNA-binding</keyword>
<dbReference type="EMBL" id="VULM01005059">
    <property type="protein sequence ID" value="KAF1665247.1"/>
    <property type="molecule type" value="Genomic_DNA"/>
</dbReference>
<dbReference type="EMBL" id="VULM01014664">
    <property type="protein sequence ID" value="KAF1648206.1"/>
    <property type="molecule type" value="Genomic_DNA"/>
</dbReference>
<feature type="domain" description="HSF-type DNA-binding" evidence="8">
    <location>
        <begin position="96"/>
        <end position="208"/>
    </location>
</feature>
<feature type="non-terminal residue" evidence="9">
    <location>
        <position position="245"/>
    </location>
</feature>
<evidence type="ECO:0000256" key="1">
    <source>
        <dbReference type="ARBA" id="ARBA00004123"/>
    </source>
</evidence>
<evidence type="ECO:0000313" key="11">
    <source>
        <dbReference type="Proteomes" id="UP000751161"/>
    </source>
</evidence>
<name>A0A8J4KSC8_APTPA</name>
<dbReference type="InterPro" id="IPR036390">
    <property type="entry name" value="WH_DNA-bd_sf"/>
</dbReference>
<dbReference type="Proteomes" id="UP000751161">
    <property type="component" value="Unassembled WGS sequence"/>
</dbReference>